<dbReference type="InterPro" id="IPR003661">
    <property type="entry name" value="HisK_dim/P_dom"/>
</dbReference>
<evidence type="ECO:0000256" key="9">
    <source>
        <dbReference type="ARBA" id="ARBA00023012"/>
    </source>
</evidence>
<feature type="region of interest" description="Disordered" evidence="11">
    <location>
        <begin position="1"/>
        <end position="44"/>
    </location>
</feature>
<dbReference type="InterPro" id="IPR036890">
    <property type="entry name" value="HATPase_C_sf"/>
</dbReference>
<feature type="domain" description="Histidine kinase" evidence="13">
    <location>
        <begin position="343"/>
        <end position="560"/>
    </location>
</feature>
<dbReference type="PANTHER" id="PTHR43304:SF1">
    <property type="entry name" value="PAC DOMAIN-CONTAINING PROTEIN"/>
    <property type="match status" value="1"/>
</dbReference>
<dbReference type="SUPFAM" id="SSF158472">
    <property type="entry name" value="HAMP domain-like"/>
    <property type="match status" value="1"/>
</dbReference>
<feature type="coiled-coil region" evidence="10">
    <location>
        <begin position="306"/>
        <end position="333"/>
    </location>
</feature>
<evidence type="ECO:0000313" key="15">
    <source>
        <dbReference type="EMBL" id="GIH43302.1"/>
    </source>
</evidence>
<dbReference type="SMART" id="SM00388">
    <property type="entry name" value="HisKA"/>
    <property type="match status" value="1"/>
</dbReference>
<keyword evidence="6 12" id="KW-0812">Transmembrane</keyword>
<evidence type="ECO:0000313" key="16">
    <source>
        <dbReference type="Proteomes" id="UP000603904"/>
    </source>
</evidence>
<sequence>MTTPSTSTPLTPSTPATSAAPTGPEASPPPASPPDAAPHDAQGPVPLLRRTTVQGWFQIVLGLMILLVVAGTVVGARLLADTTRVSDYVISTLGPARVDAYRLQTALLDQETGARGYAIAAQPSFLQPYTAGKQAEAEAAARLRALLGGQSSLLADLESIEAAGAGWRRSYAEPLIASVTVGAPRPIDTATADRGKAAFDRIRVLLNTQTAHLDQARTRGVEQLRHIRTVRSYVLGALVAVFVLAAIVLGVLLHLLVARPLWRLRVASRRVADGEFTHRITPQGPADLRAMADDVENMRRRIVAELQASQAQQEALARQAADLDAQAAELRRSNGELEQFAYVASHDLQEPLRKVASFCQMLERRYRDKLDERGVQYIDFAVDGAKRMQVLINDLLTFSRVGRLNDAQADVALDQVVDKALTNLAAAVEESGARIERPDELPRVVGDPALLAMLWQNLIGNAVKFRHPERPPVVRVDCEPDAERAFWVFGVADNGIGIPEEFNEKVFVIFQRLHSRDQYSGTGIGLALCKKIVEHHGGRIWIDTGYTGGTRFCFTMPISAPTTTPTAATTAATTASVTTAQARPPAAGIEGTSE</sequence>
<dbReference type="Gene3D" id="1.10.287.130">
    <property type="match status" value="1"/>
</dbReference>
<comment type="subcellular location">
    <subcellularLocation>
        <location evidence="2">Cell membrane</location>
    </subcellularLocation>
</comment>
<feature type="compositionally biased region" description="Pro residues" evidence="11">
    <location>
        <begin position="26"/>
        <end position="36"/>
    </location>
</feature>
<organism evidence="15 16">
    <name type="scientific">Microbispora corallina</name>
    <dbReference type="NCBI Taxonomy" id="83302"/>
    <lineage>
        <taxon>Bacteria</taxon>
        <taxon>Bacillati</taxon>
        <taxon>Actinomycetota</taxon>
        <taxon>Actinomycetes</taxon>
        <taxon>Streptosporangiales</taxon>
        <taxon>Streptosporangiaceae</taxon>
        <taxon>Microbispora</taxon>
    </lineage>
</organism>
<dbReference type="PROSITE" id="PS50109">
    <property type="entry name" value="HIS_KIN"/>
    <property type="match status" value="1"/>
</dbReference>
<proteinExistence type="predicted"/>
<keyword evidence="5" id="KW-0808">Transferase</keyword>
<dbReference type="EC" id="2.7.13.3" evidence="3"/>
<keyword evidence="10" id="KW-0175">Coiled coil</keyword>
<dbReference type="InterPro" id="IPR003660">
    <property type="entry name" value="HAMP_dom"/>
</dbReference>
<evidence type="ECO:0000256" key="7">
    <source>
        <dbReference type="ARBA" id="ARBA00022777"/>
    </source>
</evidence>
<accession>A0ABQ4G898</accession>
<dbReference type="Proteomes" id="UP000603904">
    <property type="component" value="Unassembled WGS sequence"/>
</dbReference>
<feature type="domain" description="HAMP" evidence="14">
    <location>
        <begin position="255"/>
        <end position="307"/>
    </location>
</feature>
<feature type="transmembrane region" description="Helical" evidence="12">
    <location>
        <begin position="233"/>
        <end position="257"/>
    </location>
</feature>
<dbReference type="CDD" id="cd00082">
    <property type="entry name" value="HisKA"/>
    <property type="match status" value="1"/>
</dbReference>
<dbReference type="CDD" id="cd06225">
    <property type="entry name" value="HAMP"/>
    <property type="match status" value="1"/>
</dbReference>
<evidence type="ECO:0000256" key="4">
    <source>
        <dbReference type="ARBA" id="ARBA00022553"/>
    </source>
</evidence>
<dbReference type="SUPFAM" id="SSF55874">
    <property type="entry name" value="ATPase domain of HSP90 chaperone/DNA topoisomerase II/histidine kinase"/>
    <property type="match status" value="1"/>
</dbReference>
<evidence type="ECO:0000256" key="12">
    <source>
        <dbReference type="SAM" id="Phobius"/>
    </source>
</evidence>
<dbReference type="Gene3D" id="3.30.565.10">
    <property type="entry name" value="Histidine kinase-like ATPase, C-terminal domain"/>
    <property type="match status" value="1"/>
</dbReference>
<evidence type="ECO:0000259" key="13">
    <source>
        <dbReference type="PROSITE" id="PS50109"/>
    </source>
</evidence>
<dbReference type="Pfam" id="PF02518">
    <property type="entry name" value="HATPase_c"/>
    <property type="match status" value="1"/>
</dbReference>
<evidence type="ECO:0000256" key="3">
    <source>
        <dbReference type="ARBA" id="ARBA00012438"/>
    </source>
</evidence>
<keyword evidence="9" id="KW-0902">Two-component regulatory system</keyword>
<keyword evidence="12" id="KW-0472">Membrane</keyword>
<keyword evidence="4" id="KW-0597">Phosphoprotein</keyword>
<feature type="compositionally biased region" description="Low complexity" evidence="11">
    <location>
        <begin position="566"/>
        <end position="580"/>
    </location>
</feature>
<dbReference type="InterPro" id="IPR005467">
    <property type="entry name" value="His_kinase_dom"/>
</dbReference>
<evidence type="ECO:0000256" key="1">
    <source>
        <dbReference type="ARBA" id="ARBA00000085"/>
    </source>
</evidence>
<protein>
    <recommendedName>
        <fullName evidence="3">histidine kinase</fullName>
        <ecNumber evidence="3">2.7.13.3</ecNumber>
    </recommendedName>
</protein>
<keyword evidence="16" id="KW-1185">Reference proteome</keyword>
<evidence type="ECO:0000256" key="2">
    <source>
        <dbReference type="ARBA" id="ARBA00004236"/>
    </source>
</evidence>
<dbReference type="InterPro" id="IPR036097">
    <property type="entry name" value="HisK_dim/P_sf"/>
</dbReference>
<dbReference type="Pfam" id="PF05227">
    <property type="entry name" value="CHASE3"/>
    <property type="match status" value="1"/>
</dbReference>
<dbReference type="PANTHER" id="PTHR43304">
    <property type="entry name" value="PHYTOCHROME-LIKE PROTEIN CPH1"/>
    <property type="match status" value="1"/>
</dbReference>
<gene>
    <name evidence="15" type="ORF">Mco01_63020</name>
</gene>
<dbReference type="PROSITE" id="PS50885">
    <property type="entry name" value="HAMP"/>
    <property type="match status" value="1"/>
</dbReference>
<dbReference type="SUPFAM" id="SSF47384">
    <property type="entry name" value="Homodimeric domain of signal transducing histidine kinase"/>
    <property type="match status" value="1"/>
</dbReference>
<dbReference type="InterPro" id="IPR003594">
    <property type="entry name" value="HATPase_dom"/>
</dbReference>
<dbReference type="SMART" id="SM00304">
    <property type="entry name" value="HAMP"/>
    <property type="match status" value="1"/>
</dbReference>
<evidence type="ECO:0000256" key="11">
    <source>
        <dbReference type="SAM" id="MobiDB-lite"/>
    </source>
</evidence>
<dbReference type="EMBL" id="BOOC01000037">
    <property type="protein sequence ID" value="GIH43302.1"/>
    <property type="molecule type" value="Genomic_DNA"/>
</dbReference>
<evidence type="ECO:0000256" key="10">
    <source>
        <dbReference type="SAM" id="Coils"/>
    </source>
</evidence>
<dbReference type="InterPro" id="IPR007891">
    <property type="entry name" value="CHASE3"/>
</dbReference>
<dbReference type="CDD" id="cd16921">
    <property type="entry name" value="HATPase_FilI-like"/>
    <property type="match status" value="1"/>
</dbReference>
<dbReference type="GO" id="GO:0016301">
    <property type="term" value="F:kinase activity"/>
    <property type="evidence" value="ECO:0007669"/>
    <property type="project" value="UniProtKB-KW"/>
</dbReference>
<dbReference type="PRINTS" id="PR00344">
    <property type="entry name" value="BCTRLSENSOR"/>
</dbReference>
<dbReference type="RefSeq" id="WP_204060426.1">
    <property type="nucleotide sequence ID" value="NZ_BAAAGP010000028.1"/>
</dbReference>
<dbReference type="Pfam" id="PF00512">
    <property type="entry name" value="HisKA"/>
    <property type="match status" value="1"/>
</dbReference>
<feature type="compositionally biased region" description="Low complexity" evidence="11">
    <location>
        <begin position="1"/>
        <end position="25"/>
    </location>
</feature>
<dbReference type="Pfam" id="PF00672">
    <property type="entry name" value="HAMP"/>
    <property type="match status" value="1"/>
</dbReference>
<reference evidence="15 16" key="1">
    <citation type="submission" date="2021-01" db="EMBL/GenBank/DDBJ databases">
        <title>Whole genome shotgun sequence of Microbispora corallina NBRC 16416.</title>
        <authorList>
            <person name="Komaki H."/>
            <person name="Tamura T."/>
        </authorList>
    </citation>
    <scope>NUCLEOTIDE SEQUENCE [LARGE SCALE GENOMIC DNA]</scope>
    <source>
        <strain evidence="15 16">NBRC 16416</strain>
    </source>
</reference>
<name>A0ABQ4G898_9ACTN</name>
<feature type="transmembrane region" description="Helical" evidence="12">
    <location>
        <begin position="56"/>
        <end position="80"/>
    </location>
</feature>
<evidence type="ECO:0000259" key="14">
    <source>
        <dbReference type="PROSITE" id="PS50885"/>
    </source>
</evidence>
<feature type="region of interest" description="Disordered" evidence="11">
    <location>
        <begin position="566"/>
        <end position="594"/>
    </location>
</feature>
<comment type="catalytic activity">
    <reaction evidence="1">
        <text>ATP + protein L-histidine = ADP + protein N-phospho-L-histidine.</text>
        <dbReference type="EC" id="2.7.13.3"/>
    </reaction>
</comment>
<keyword evidence="8 12" id="KW-1133">Transmembrane helix</keyword>
<evidence type="ECO:0000256" key="6">
    <source>
        <dbReference type="ARBA" id="ARBA00022692"/>
    </source>
</evidence>
<dbReference type="SMART" id="SM00387">
    <property type="entry name" value="HATPase_c"/>
    <property type="match status" value="1"/>
</dbReference>
<dbReference type="InterPro" id="IPR004358">
    <property type="entry name" value="Sig_transdc_His_kin-like_C"/>
</dbReference>
<comment type="caution">
    <text evidence="15">The sequence shown here is derived from an EMBL/GenBank/DDBJ whole genome shotgun (WGS) entry which is preliminary data.</text>
</comment>
<evidence type="ECO:0000256" key="8">
    <source>
        <dbReference type="ARBA" id="ARBA00022989"/>
    </source>
</evidence>
<dbReference type="Gene3D" id="6.10.340.10">
    <property type="match status" value="1"/>
</dbReference>
<keyword evidence="7 15" id="KW-0418">Kinase</keyword>
<evidence type="ECO:0000256" key="5">
    <source>
        <dbReference type="ARBA" id="ARBA00022679"/>
    </source>
</evidence>
<dbReference type="InterPro" id="IPR052162">
    <property type="entry name" value="Sensor_kinase/Photoreceptor"/>
</dbReference>